<evidence type="ECO:0000313" key="1">
    <source>
        <dbReference type="EMBL" id="CAB4155166.1"/>
    </source>
</evidence>
<gene>
    <name evidence="3" type="ORF">UFOVP1307_35</name>
    <name evidence="1" type="ORF">UFOVP651_87</name>
    <name evidence="2" type="ORF">UFOVP902_166</name>
</gene>
<dbReference type="EMBL" id="LR796859">
    <property type="protein sequence ID" value="CAB4171011.1"/>
    <property type="molecule type" value="Genomic_DNA"/>
</dbReference>
<accession>A0A6J5PNV4</accession>
<protein>
    <submittedName>
        <fullName evidence="2">Uncharacterized protein</fullName>
    </submittedName>
</protein>
<reference evidence="2" key="1">
    <citation type="submission" date="2020-05" db="EMBL/GenBank/DDBJ databases">
        <authorList>
            <person name="Chiriac C."/>
            <person name="Salcher M."/>
            <person name="Ghai R."/>
            <person name="Kavagutti S V."/>
        </authorList>
    </citation>
    <scope>NUCLEOTIDE SEQUENCE</scope>
</reference>
<name>A0A6J5PNV4_9CAUD</name>
<organism evidence="2">
    <name type="scientific">uncultured Caudovirales phage</name>
    <dbReference type="NCBI Taxonomy" id="2100421"/>
    <lineage>
        <taxon>Viruses</taxon>
        <taxon>Duplodnaviria</taxon>
        <taxon>Heunggongvirae</taxon>
        <taxon>Uroviricota</taxon>
        <taxon>Caudoviricetes</taxon>
        <taxon>Peduoviridae</taxon>
        <taxon>Maltschvirus</taxon>
        <taxon>Maltschvirus maltsch</taxon>
    </lineage>
</organism>
<evidence type="ECO:0000313" key="3">
    <source>
        <dbReference type="EMBL" id="CAB4197859.1"/>
    </source>
</evidence>
<dbReference type="EMBL" id="LR797270">
    <property type="protein sequence ID" value="CAB4197859.1"/>
    <property type="molecule type" value="Genomic_DNA"/>
</dbReference>
<sequence>MIFLAIFCVLLLGTTVYCGYRAYYLAGLLADAQEYIEDLETTNVYMFSKIGESYENMQNIDRLGAFEAEDEAGTTFALLKETITELKDIFDGEAQEKK</sequence>
<dbReference type="EMBL" id="LR796625">
    <property type="protein sequence ID" value="CAB4155166.1"/>
    <property type="molecule type" value="Genomic_DNA"/>
</dbReference>
<evidence type="ECO:0000313" key="2">
    <source>
        <dbReference type="EMBL" id="CAB4171011.1"/>
    </source>
</evidence>
<proteinExistence type="predicted"/>